<keyword evidence="3" id="KW-0732">Signal</keyword>
<sequence>MYSCQSGSYSSTTTRIATFELVRLKLMTLLKISLAVSLVLIACTLLPRAEAVNKTRHHTISFCHPGEDPAARLKHLHNKNRGFGLVAEPTIILDYHFGPVLTGKGGTIKINVVYYGSFTVKQRSILSTFLNSFGIVKTADKKPTVGKWWQITKNYVDLHNHPVGSRVILGKELVDSKYSFGKTLTQADIEKIVVKSTNVFGTDARSIYLVLTSADVLVEKFCMDVCGTHFHTFPSKATKSQMLPYGWVGNPKTQCPEFCSWPYAPGGFLQKPLTAPNGDSGIDGMIITIANLLAGISTNPYGNAYYQADGLEAAGVCQGIYGKGAFPGYPGELLTNKRTGASYNVVGLGNSQFLVPNLWDPTTQQCTGQAK</sequence>
<organism evidence="5 6">
    <name type="scientific">Riccia sorocarpa</name>
    <dbReference type="NCBI Taxonomy" id="122646"/>
    <lineage>
        <taxon>Eukaryota</taxon>
        <taxon>Viridiplantae</taxon>
        <taxon>Streptophyta</taxon>
        <taxon>Embryophyta</taxon>
        <taxon>Marchantiophyta</taxon>
        <taxon>Marchantiopsida</taxon>
        <taxon>Marchantiidae</taxon>
        <taxon>Marchantiales</taxon>
        <taxon>Ricciaceae</taxon>
        <taxon>Riccia</taxon>
    </lineage>
</organism>
<evidence type="ECO:0000313" key="6">
    <source>
        <dbReference type="Proteomes" id="UP001633002"/>
    </source>
</evidence>
<evidence type="ECO:0008006" key="7">
    <source>
        <dbReference type="Google" id="ProtNLM"/>
    </source>
</evidence>
<dbReference type="InterPro" id="IPR006766">
    <property type="entry name" value="EXORDIUM-like"/>
</dbReference>
<protein>
    <recommendedName>
        <fullName evidence="7">Protein EXORDIUM-like 2</fullName>
    </recommendedName>
</protein>
<evidence type="ECO:0000313" key="5">
    <source>
        <dbReference type="EMBL" id="KAL3694470.1"/>
    </source>
</evidence>
<comment type="subcellular location">
    <subcellularLocation>
        <location evidence="1">Secreted</location>
    </subcellularLocation>
</comment>
<dbReference type="PANTHER" id="PTHR31279">
    <property type="entry name" value="PROTEIN EXORDIUM-LIKE 5"/>
    <property type="match status" value="1"/>
</dbReference>
<reference evidence="5 6" key="1">
    <citation type="submission" date="2024-09" db="EMBL/GenBank/DDBJ databases">
        <title>Chromosome-scale assembly of Riccia sorocarpa.</title>
        <authorList>
            <person name="Paukszto L."/>
        </authorList>
    </citation>
    <scope>NUCLEOTIDE SEQUENCE [LARGE SCALE GENOMIC DNA]</scope>
    <source>
        <strain evidence="5">LP-2024</strain>
        <tissue evidence="5">Aerial parts of the thallus</tissue>
    </source>
</reference>
<evidence type="ECO:0000256" key="4">
    <source>
        <dbReference type="ARBA" id="ARBA00023591"/>
    </source>
</evidence>
<dbReference type="Pfam" id="PF04674">
    <property type="entry name" value="Phi_1"/>
    <property type="match status" value="1"/>
</dbReference>
<accession>A0ABD3HSE9</accession>
<keyword evidence="2" id="KW-0964">Secreted</keyword>
<evidence type="ECO:0000256" key="2">
    <source>
        <dbReference type="ARBA" id="ARBA00022525"/>
    </source>
</evidence>
<dbReference type="EMBL" id="JBJQOH010000003">
    <property type="protein sequence ID" value="KAL3694470.1"/>
    <property type="molecule type" value="Genomic_DNA"/>
</dbReference>
<evidence type="ECO:0000256" key="3">
    <source>
        <dbReference type="ARBA" id="ARBA00022729"/>
    </source>
</evidence>
<proteinExistence type="inferred from homology"/>
<keyword evidence="6" id="KW-1185">Reference proteome</keyword>
<dbReference type="Proteomes" id="UP001633002">
    <property type="component" value="Unassembled WGS sequence"/>
</dbReference>
<name>A0ABD3HSE9_9MARC</name>
<dbReference type="GO" id="GO:0005576">
    <property type="term" value="C:extracellular region"/>
    <property type="evidence" value="ECO:0007669"/>
    <property type="project" value="UniProtKB-SubCell"/>
</dbReference>
<evidence type="ECO:0000256" key="1">
    <source>
        <dbReference type="ARBA" id="ARBA00004613"/>
    </source>
</evidence>
<dbReference type="PANTHER" id="PTHR31279:SF79">
    <property type="entry name" value="PROTEIN EXORDIUM-LIKE 2"/>
    <property type="match status" value="1"/>
</dbReference>
<dbReference type="AlphaFoldDB" id="A0ABD3HSE9"/>
<gene>
    <name evidence="5" type="ORF">R1sor_008121</name>
</gene>
<comment type="caution">
    <text evidence="5">The sequence shown here is derived from an EMBL/GenBank/DDBJ whole genome shotgun (WGS) entry which is preliminary data.</text>
</comment>
<comment type="similarity">
    <text evidence="4">Belongs to the EXORDIUM family.</text>
</comment>